<accession>A0ACB9NH77</accession>
<name>A0ACB9NH77_BAUVA</name>
<protein>
    <submittedName>
        <fullName evidence="1">Uncharacterized protein</fullName>
    </submittedName>
</protein>
<comment type="caution">
    <text evidence="1">The sequence shown here is derived from an EMBL/GenBank/DDBJ whole genome shotgun (WGS) entry which is preliminary data.</text>
</comment>
<reference evidence="1 2" key="1">
    <citation type="journal article" date="2022" name="DNA Res.">
        <title>Chromosomal-level genome assembly of the orchid tree Bauhinia variegata (Leguminosae; Cercidoideae) supports the allotetraploid origin hypothesis of Bauhinia.</title>
        <authorList>
            <person name="Zhong Y."/>
            <person name="Chen Y."/>
            <person name="Zheng D."/>
            <person name="Pang J."/>
            <person name="Liu Y."/>
            <person name="Luo S."/>
            <person name="Meng S."/>
            <person name="Qian L."/>
            <person name="Wei D."/>
            <person name="Dai S."/>
            <person name="Zhou R."/>
        </authorList>
    </citation>
    <scope>NUCLEOTIDE SEQUENCE [LARGE SCALE GENOMIC DNA]</scope>
    <source>
        <strain evidence="1">BV-YZ2020</strain>
    </source>
</reference>
<dbReference type="EMBL" id="CM039431">
    <property type="protein sequence ID" value="KAI4335710.1"/>
    <property type="molecule type" value="Genomic_DNA"/>
</dbReference>
<gene>
    <name evidence="1" type="ORF">L6164_014331</name>
</gene>
<dbReference type="Proteomes" id="UP000828941">
    <property type="component" value="Chromosome 6"/>
</dbReference>
<evidence type="ECO:0000313" key="2">
    <source>
        <dbReference type="Proteomes" id="UP000828941"/>
    </source>
</evidence>
<sequence length="305" mass="33405">MTTMLLRSSSTPLLNSWFSHTKDSSPEPEMVHQTPRTRSITLSASSSSLSMIDDSTKKMTRTLSETDIRDLSVPKKKFFNPLFNGLSIKDEEENKRERGFSAHSRTASSGRGLFTFSELDEDCEVGVNEQGSVSVLVGGEIGGGGGRICRGGGGGRSDNGDDERSGFWDSNHGNDSTDIYYQQMIEANPGNPLLLSNYAKYLKEVRADYVKAEEYCGRAILANPNDGNVLSMYADLIWESHKDASRAESYFDRAVKAAPDDCYVLASYAHFLWDAEEDDDTVEEAASDKSPSFFHGATPPLAAAS</sequence>
<keyword evidence="2" id="KW-1185">Reference proteome</keyword>
<evidence type="ECO:0000313" key="1">
    <source>
        <dbReference type="EMBL" id="KAI4335710.1"/>
    </source>
</evidence>
<organism evidence="1 2">
    <name type="scientific">Bauhinia variegata</name>
    <name type="common">Purple orchid tree</name>
    <name type="synonym">Phanera variegata</name>
    <dbReference type="NCBI Taxonomy" id="167791"/>
    <lineage>
        <taxon>Eukaryota</taxon>
        <taxon>Viridiplantae</taxon>
        <taxon>Streptophyta</taxon>
        <taxon>Embryophyta</taxon>
        <taxon>Tracheophyta</taxon>
        <taxon>Spermatophyta</taxon>
        <taxon>Magnoliopsida</taxon>
        <taxon>eudicotyledons</taxon>
        <taxon>Gunneridae</taxon>
        <taxon>Pentapetalae</taxon>
        <taxon>rosids</taxon>
        <taxon>fabids</taxon>
        <taxon>Fabales</taxon>
        <taxon>Fabaceae</taxon>
        <taxon>Cercidoideae</taxon>
        <taxon>Cercideae</taxon>
        <taxon>Bauhiniinae</taxon>
        <taxon>Bauhinia</taxon>
    </lineage>
</organism>
<proteinExistence type="predicted"/>